<protein>
    <recommendedName>
        <fullName evidence="1">Glutamine amidotransferase type-2 domain-containing protein</fullName>
    </recommendedName>
</protein>
<evidence type="ECO:0000313" key="2">
    <source>
        <dbReference type="EMBL" id="ADH84837.1"/>
    </source>
</evidence>
<dbReference type="RefSeq" id="WP_013162368.1">
    <property type="nucleotide sequence ID" value="NC_014216.1"/>
</dbReference>
<dbReference type="Proteomes" id="UP000001508">
    <property type="component" value="Chromosome"/>
</dbReference>
<organism evidence="2 3">
    <name type="scientific">Desulfurivibrio alkaliphilus (strain DSM 19089 / UNIQEM U267 / AHT2)</name>
    <dbReference type="NCBI Taxonomy" id="589865"/>
    <lineage>
        <taxon>Bacteria</taxon>
        <taxon>Pseudomonadati</taxon>
        <taxon>Thermodesulfobacteriota</taxon>
        <taxon>Desulfobulbia</taxon>
        <taxon>Desulfobulbales</taxon>
        <taxon>Desulfobulbaceae</taxon>
        <taxon>Desulfurivibrio</taxon>
    </lineage>
</organism>
<dbReference type="OrthoDB" id="9770094at2"/>
<dbReference type="InParanoid" id="D6Z5V5"/>
<dbReference type="Gene3D" id="3.60.20.10">
    <property type="entry name" value="Glutamine Phosphoribosylpyrophosphate, subunit 1, domain 1"/>
    <property type="match status" value="1"/>
</dbReference>
<evidence type="ECO:0000259" key="1">
    <source>
        <dbReference type="PROSITE" id="PS51278"/>
    </source>
</evidence>
<accession>D6Z5V5</accession>
<keyword evidence="3" id="KW-1185">Reference proteome</keyword>
<dbReference type="HOGENOM" id="CLU_730998_0_0_7"/>
<dbReference type="PROSITE" id="PS51278">
    <property type="entry name" value="GATASE_TYPE_2"/>
    <property type="match status" value="1"/>
</dbReference>
<dbReference type="InterPro" id="IPR029055">
    <property type="entry name" value="Ntn_hydrolases_N"/>
</dbReference>
<dbReference type="eggNOG" id="COG0067">
    <property type="taxonomic scope" value="Bacteria"/>
</dbReference>
<gene>
    <name evidence="2" type="ordered locus">DaAHT2_0124</name>
</gene>
<dbReference type="STRING" id="589865.DaAHT2_0124"/>
<dbReference type="EMBL" id="CP001940">
    <property type="protein sequence ID" value="ADH84837.1"/>
    <property type="molecule type" value="Genomic_DNA"/>
</dbReference>
<dbReference type="KEGG" id="dak:DaAHT2_0124"/>
<sequence length="377" mass="42426">MCRLSAIAAGEYFSVMENILALDTMKEGHDGSGLGVTLQNLGGEFEHLKEYPILSGICTDAGRRKIDDYMESLGFKVKFMWEPRIKEGPGINVKKRGHYLATAYQYPDHYLDRPQAEKEELLTRTRLELRRQGAGDDSLYVFSFWPDVITLKEVGDPLEVGLFFGFDTHPLTAKVILAQGRQNTNYAIQLYACHPFFLQGYCTMTNGENTAFIPNRDYLTGREVEGYTGYSSDSEVFCHTLHYVHHQLKYPLTYYKDVITPIQDGELAGRQDGQVLGLLKRSLRQLCIDGPNCIIGFLPDGTIFLTQDSKKLRPGIVGGVPGKYGLMSEECGLEQVLPQRRRENDIIPMRADMVIIPPGAQEVKVWNQLNGSITTPN</sequence>
<dbReference type="InterPro" id="IPR017932">
    <property type="entry name" value="GATase_2_dom"/>
</dbReference>
<proteinExistence type="predicted"/>
<evidence type="ECO:0000313" key="3">
    <source>
        <dbReference type="Proteomes" id="UP000001508"/>
    </source>
</evidence>
<feature type="domain" description="Glutamine amidotransferase type-2" evidence="1">
    <location>
        <begin position="2"/>
        <end position="367"/>
    </location>
</feature>
<dbReference type="AlphaFoldDB" id="D6Z5V5"/>
<name>D6Z5V5_DESAT</name>
<dbReference type="SUPFAM" id="SSF56235">
    <property type="entry name" value="N-terminal nucleophile aminohydrolases (Ntn hydrolases)"/>
    <property type="match status" value="1"/>
</dbReference>
<reference evidence="3" key="1">
    <citation type="submission" date="2010-02" db="EMBL/GenBank/DDBJ databases">
        <title>Complete sequence of Desulfurivibrio alkaliphilus AHT2.</title>
        <authorList>
            <consortium name="US DOE Joint Genome Institute"/>
            <person name="Pitluck S."/>
            <person name="Chertkov O."/>
            <person name="Detter J.C."/>
            <person name="Han C."/>
            <person name="Tapia R."/>
            <person name="Larimer F."/>
            <person name="Land M."/>
            <person name="Hauser L."/>
            <person name="Kyrpides N."/>
            <person name="Mikhailova N."/>
            <person name="Sorokin D.Y."/>
            <person name="Muyzer G."/>
            <person name="Woyke T."/>
        </authorList>
    </citation>
    <scope>NUCLEOTIDE SEQUENCE [LARGE SCALE GENOMIC DNA]</scope>
    <source>
        <strain evidence="3">DSM 19089 / UNIQEM U267 / AHT2</strain>
    </source>
</reference>